<comment type="subcellular location">
    <subcellularLocation>
        <location evidence="4">Peroxisome membrane</location>
    </subcellularLocation>
</comment>
<gene>
    <name evidence="5" type="ORF">P3T76_003264</name>
</gene>
<evidence type="ECO:0000313" key="6">
    <source>
        <dbReference type="Proteomes" id="UP001259832"/>
    </source>
</evidence>
<comment type="caution">
    <text evidence="5">The sequence shown here is derived from an EMBL/GenBank/DDBJ whole genome shotgun (WGS) entry which is preliminary data.</text>
</comment>
<keyword evidence="3" id="KW-0576">Peroxisome</keyword>
<evidence type="ECO:0000313" key="5">
    <source>
        <dbReference type="EMBL" id="KAK1944731.1"/>
    </source>
</evidence>
<keyword evidence="2" id="KW-0472">Membrane</keyword>
<protein>
    <recommendedName>
        <fullName evidence="7">Peroxisomal biogenesis factor 11</fullName>
    </recommendedName>
</protein>
<dbReference type="GO" id="GO:0005778">
    <property type="term" value="C:peroxisomal membrane"/>
    <property type="evidence" value="ECO:0007669"/>
    <property type="project" value="UniProtKB-SubCell"/>
</dbReference>
<evidence type="ECO:0000256" key="1">
    <source>
        <dbReference type="ARBA" id="ARBA00022593"/>
    </source>
</evidence>
<proteinExistence type="predicted"/>
<evidence type="ECO:0008006" key="7">
    <source>
        <dbReference type="Google" id="ProtNLM"/>
    </source>
</evidence>
<dbReference type="EMBL" id="JASMQC010000005">
    <property type="protein sequence ID" value="KAK1944731.1"/>
    <property type="molecule type" value="Genomic_DNA"/>
</dbReference>
<reference evidence="5" key="1">
    <citation type="submission" date="2023-08" db="EMBL/GenBank/DDBJ databases">
        <title>Reference Genome Resource for the Citrus Pathogen Phytophthora citrophthora.</title>
        <authorList>
            <person name="Moller H."/>
            <person name="Coetzee B."/>
            <person name="Rose L.J."/>
            <person name="Van Niekerk J.M."/>
        </authorList>
    </citation>
    <scope>NUCLEOTIDE SEQUENCE</scope>
    <source>
        <strain evidence="5">STE-U-9442</strain>
    </source>
</reference>
<name>A0AAD9GVB3_9STRA</name>
<dbReference type="AlphaFoldDB" id="A0AAD9GVB3"/>
<dbReference type="GO" id="GO:0016559">
    <property type="term" value="P:peroxisome fission"/>
    <property type="evidence" value="ECO:0007669"/>
    <property type="project" value="InterPro"/>
</dbReference>
<organism evidence="5 6">
    <name type="scientific">Phytophthora citrophthora</name>
    <dbReference type="NCBI Taxonomy" id="4793"/>
    <lineage>
        <taxon>Eukaryota</taxon>
        <taxon>Sar</taxon>
        <taxon>Stramenopiles</taxon>
        <taxon>Oomycota</taxon>
        <taxon>Peronosporomycetes</taxon>
        <taxon>Peronosporales</taxon>
        <taxon>Peronosporaceae</taxon>
        <taxon>Phytophthora</taxon>
    </lineage>
</organism>
<keyword evidence="6" id="KW-1185">Reference proteome</keyword>
<dbReference type="Pfam" id="PF05648">
    <property type="entry name" value="PEX11"/>
    <property type="match status" value="1"/>
</dbReference>
<dbReference type="Proteomes" id="UP001259832">
    <property type="component" value="Unassembled WGS sequence"/>
</dbReference>
<evidence type="ECO:0000256" key="2">
    <source>
        <dbReference type="ARBA" id="ARBA00023136"/>
    </source>
</evidence>
<accession>A0AAD9GVB3</accession>
<dbReference type="PANTHER" id="PTHR12652">
    <property type="entry name" value="PEROXISOMAL BIOGENESIS FACTOR 11"/>
    <property type="match status" value="1"/>
</dbReference>
<sequence length="248" mass="28327">MTDKIFPLMDVDKFARFTSAKFQADKFYKTIGYGLGATGHLMARVTQQETETSKGFRAIASNISMARYVLRFTGTFESVEAWKNGSWCYGDDSDHVKRIVSLQALSMIVYYPLEHVSYVGFVAPKLLNIDAMKFSRQSCQAWGVYILLDVYANALRIQALTAKEKQIKEQEDLSDEERATQLAAIHARRRELYYVQLRNFCYAGPCIHWSLEKGFLPGTLVFITHHVVSFFCAAEAVIGIWRSWVNTK</sequence>
<evidence type="ECO:0000256" key="3">
    <source>
        <dbReference type="ARBA" id="ARBA00023140"/>
    </source>
</evidence>
<evidence type="ECO:0000256" key="4">
    <source>
        <dbReference type="ARBA" id="ARBA00046271"/>
    </source>
</evidence>
<dbReference type="InterPro" id="IPR008733">
    <property type="entry name" value="PEX11"/>
</dbReference>
<dbReference type="PANTHER" id="PTHR12652:SF25">
    <property type="entry name" value="MICROBODY (PEROXISOME) PROLIFERATION PROTEIN PEROXIN 11C (EUROFUNG)"/>
    <property type="match status" value="1"/>
</dbReference>
<keyword evidence="1" id="KW-0962">Peroxisome biogenesis</keyword>